<dbReference type="EMBL" id="FMYV01000005">
    <property type="protein sequence ID" value="SDC59306.1"/>
    <property type="molecule type" value="Genomic_DNA"/>
</dbReference>
<evidence type="ECO:0000256" key="4">
    <source>
        <dbReference type="ARBA" id="ARBA00023136"/>
    </source>
</evidence>
<keyword evidence="8" id="KW-0436">Ligase</keyword>
<keyword evidence="4 6" id="KW-0472">Membrane</keyword>
<dbReference type="Proteomes" id="UP000199322">
    <property type="component" value="Unassembled WGS sequence"/>
</dbReference>
<feature type="transmembrane region" description="Helical" evidence="6">
    <location>
        <begin position="460"/>
        <end position="478"/>
    </location>
</feature>
<protein>
    <submittedName>
        <fullName evidence="8">O-antigen ligase</fullName>
    </submittedName>
</protein>
<feature type="domain" description="O-antigen ligase-related" evidence="7">
    <location>
        <begin position="206"/>
        <end position="380"/>
    </location>
</feature>
<evidence type="ECO:0000256" key="6">
    <source>
        <dbReference type="SAM" id="Phobius"/>
    </source>
</evidence>
<feature type="transmembrane region" description="Helical" evidence="6">
    <location>
        <begin position="65"/>
        <end position="86"/>
    </location>
</feature>
<feature type="coiled-coil region" evidence="5">
    <location>
        <begin position="538"/>
        <end position="565"/>
    </location>
</feature>
<feature type="transmembrane region" description="Helical" evidence="6">
    <location>
        <begin position="404"/>
        <end position="423"/>
    </location>
</feature>
<feature type="transmembrane region" description="Helical" evidence="6">
    <location>
        <begin position="255"/>
        <end position="275"/>
    </location>
</feature>
<dbReference type="InterPro" id="IPR007016">
    <property type="entry name" value="O-antigen_ligase-rel_domated"/>
</dbReference>
<dbReference type="Pfam" id="PF04932">
    <property type="entry name" value="Wzy_C"/>
    <property type="match status" value="1"/>
</dbReference>
<feature type="transmembrane region" description="Helical" evidence="6">
    <location>
        <begin position="373"/>
        <end position="392"/>
    </location>
</feature>
<feature type="transmembrane region" description="Helical" evidence="6">
    <location>
        <begin position="92"/>
        <end position="113"/>
    </location>
</feature>
<evidence type="ECO:0000256" key="3">
    <source>
        <dbReference type="ARBA" id="ARBA00022989"/>
    </source>
</evidence>
<keyword evidence="3 6" id="KW-1133">Transmembrane helix</keyword>
<dbReference type="GO" id="GO:0016020">
    <property type="term" value="C:membrane"/>
    <property type="evidence" value="ECO:0007669"/>
    <property type="project" value="UniProtKB-SubCell"/>
</dbReference>
<feature type="transmembrane region" description="Helical" evidence="6">
    <location>
        <begin position="36"/>
        <end position="53"/>
    </location>
</feature>
<keyword evidence="5" id="KW-0175">Coiled coil</keyword>
<dbReference type="AlphaFoldDB" id="A0A1G6MWD6"/>
<keyword evidence="2 6" id="KW-0812">Transmembrane</keyword>
<reference evidence="8 10" key="1">
    <citation type="submission" date="2016-10" db="EMBL/GenBank/DDBJ databases">
        <authorList>
            <person name="de Groot N.N."/>
        </authorList>
    </citation>
    <scope>NUCLEOTIDE SEQUENCE [LARGE SCALE GENOMIC DNA]</scope>
    <source>
        <strain evidence="8 10">WG14</strain>
    </source>
</reference>
<evidence type="ECO:0000256" key="5">
    <source>
        <dbReference type="SAM" id="Coils"/>
    </source>
</evidence>
<proteinExistence type="predicted"/>
<feature type="transmembrane region" description="Helical" evidence="6">
    <location>
        <begin position="222"/>
        <end position="240"/>
    </location>
</feature>
<dbReference type="GO" id="GO:0016874">
    <property type="term" value="F:ligase activity"/>
    <property type="evidence" value="ECO:0007669"/>
    <property type="project" value="UniProtKB-KW"/>
</dbReference>
<dbReference type="OrthoDB" id="36138at2"/>
<dbReference type="PANTHER" id="PTHR37422:SF23">
    <property type="entry name" value="TEICHURONIC ACID BIOSYNTHESIS PROTEIN TUAE"/>
    <property type="match status" value="1"/>
</dbReference>
<gene>
    <name evidence="9" type="ORF">E4650_08490</name>
    <name evidence="8" type="ORF">SAMN04488588_1395</name>
</gene>
<organism evidence="8 10">
    <name type="scientific">Geotoga petraea</name>
    <dbReference type="NCBI Taxonomy" id="28234"/>
    <lineage>
        <taxon>Bacteria</taxon>
        <taxon>Thermotogati</taxon>
        <taxon>Thermotogota</taxon>
        <taxon>Thermotogae</taxon>
        <taxon>Petrotogales</taxon>
        <taxon>Petrotogaceae</taxon>
        <taxon>Geotoga</taxon>
    </lineage>
</organism>
<feature type="transmembrane region" description="Helical" evidence="6">
    <location>
        <begin position="12"/>
        <end position="30"/>
    </location>
</feature>
<accession>A0A1G6MWD6</accession>
<dbReference type="PANTHER" id="PTHR37422">
    <property type="entry name" value="TEICHURONIC ACID BIOSYNTHESIS PROTEIN TUAE"/>
    <property type="match status" value="1"/>
</dbReference>
<comment type="subcellular location">
    <subcellularLocation>
        <location evidence="1">Membrane</location>
        <topology evidence="1">Multi-pass membrane protein</topology>
    </subcellularLocation>
</comment>
<dbReference type="InterPro" id="IPR051533">
    <property type="entry name" value="WaaL-like"/>
</dbReference>
<feature type="transmembrane region" description="Helical" evidence="6">
    <location>
        <begin position="125"/>
        <end position="143"/>
    </location>
</feature>
<dbReference type="STRING" id="28234.SAMN04488588_1395"/>
<dbReference type="EMBL" id="SRME01000005">
    <property type="protein sequence ID" value="TGG87332.1"/>
    <property type="molecule type" value="Genomic_DNA"/>
</dbReference>
<evidence type="ECO:0000256" key="1">
    <source>
        <dbReference type="ARBA" id="ARBA00004141"/>
    </source>
</evidence>
<evidence type="ECO:0000313" key="10">
    <source>
        <dbReference type="Proteomes" id="UP000199322"/>
    </source>
</evidence>
<name>A0A1G6MWD6_9BACT</name>
<evidence type="ECO:0000256" key="2">
    <source>
        <dbReference type="ARBA" id="ARBA00022692"/>
    </source>
</evidence>
<keyword evidence="10" id="KW-1185">Reference proteome</keyword>
<reference evidence="9 11" key="2">
    <citation type="submission" date="2019-04" db="EMBL/GenBank/DDBJ databases">
        <title>Draft genome sequence data and analysis of a Fermenting Bacterium, Geotoga petraea strain HO-Geo1, isolated from heavy-oil petroleum reservoir in Russia.</title>
        <authorList>
            <person name="Grouzdev D.S."/>
            <person name="Semenova E.M."/>
            <person name="Sokolova D.S."/>
            <person name="Tourova T.P."/>
            <person name="Poltaraus A.B."/>
            <person name="Nazina T.N."/>
        </authorList>
    </citation>
    <scope>NUCLEOTIDE SEQUENCE [LARGE SCALE GENOMIC DNA]</scope>
    <source>
        <strain evidence="9 11">HO-Geo1</strain>
    </source>
</reference>
<feature type="transmembrane region" description="Helical" evidence="6">
    <location>
        <begin position="429"/>
        <end position="448"/>
    </location>
</feature>
<sequence>MNTKKIPGDILFLFLTFLLVPFVMVPNWVYEYSTQKHLVFAFMITSLLIFYLFKNSYLNKIELKIPHLLFGVFGLSTILSLISVYIENPHYFRFSLEVSLYTIILVFFSILVTNKFGKDFSFIEHGLLVFLITGTIIAFDGLLNKFFGFDLFFGNIGDPSARISLRTTIGNPNFVSDYLAQLIPISIYFILKPNNSIYLKIYSFITLFMSIWVVLFAQTRSIYLGTVVGMIVALISFFIAKKNKEDLKYFKSKQFLSWFFIVVFAFIFLFMMFNFETPFNKGGEVVATDRFAAMNSISSWDERSLSWNAAIKQFSDPDHNIHKFIGSGIGTYPLYAIEYMSELQQEEPQRYLYAWNNFKRAHNDYLQALGETGIIGFLAISLLLIYLIIYFFKTLRNNLDLNKLLLFILLGWSVTVTVAHAGTEFALHMHPNLLLVLFILSIAVSDQFNDKTKLFKIKTNIKYILIPIVVIGIVVTVLKVQSTASEAYFKKAQYQYNKLNEIDNALKNQFPTLLKNLEQQYSQYKNELNNYAPGSLQFTQITQTLDEIEERAKEVQNAQSNYSLEARDAYEKSMDFFLKSLDSNHTFGKSMFYLAQLFVETPYRYDDVSYDDLPDAFNLKQDEYRHVIEKYKGSIDLMPFEKAYLREDLSMIYSENITNENVKTKLVLLQGILDEITYLKTSFAYFTEKNTYKLIAKLYYNMIIQLDTLINSIPDKNQEIRELMDKYYNSFNHWNIKTIEILPGGWNRFPEWENTYAEIISMNINLLKYIDNEKIMQNIFYFMERDGWANYHMANLNRGIPDSSLSILQDLYFNIENTNIKKSLVDNVVNSYKDVYNYYVNLSKDSNVYNRYKNRIERFLESYRYFQRR</sequence>
<evidence type="ECO:0000313" key="9">
    <source>
        <dbReference type="EMBL" id="TGG87332.1"/>
    </source>
</evidence>
<dbReference type="Proteomes" id="UP000297288">
    <property type="component" value="Unassembled WGS sequence"/>
</dbReference>
<evidence type="ECO:0000259" key="7">
    <source>
        <dbReference type="Pfam" id="PF04932"/>
    </source>
</evidence>
<feature type="transmembrane region" description="Helical" evidence="6">
    <location>
        <begin position="198"/>
        <end position="216"/>
    </location>
</feature>
<evidence type="ECO:0000313" key="8">
    <source>
        <dbReference type="EMBL" id="SDC59306.1"/>
    </source>
</evidence>
<evidence type="ECO:0000313" key="11">
    <source>
        <dbReference type="Proteomes" id="UP000297288"/>
    </source>
</evidence>
<dbReference type="RefSeq" id="WP_091404056.1">
    <property type="nucleotide sequence ID" value="NZ_FMYV01000005.1"/>
</dbReference>
<feature type="transmembrane region" description="Helical" evidence="6">
    <location>
        <begin position="174"/>
        <end position="191"/>
    </location>
</feature>